<dbReference type="EMBL" id="JAMWGI010000003">
    <property type="protein sequence ID" value="MDG6193553.1"/>
    <property type="molecule type" value="Genomic_DNA"/>
</dbReference>
<gene>
    <name evidence="2" type="ORF">NF708_05995</name>
</gene>
<comment type="caution">
    <text evidence="2">The sequence shown here is derived from an EMBL/GenBank/DDBJ whole genome shotgun (WGS) entry which is preliminary data.</text>
</comment>
<dbReference type="AlphaFoldDB" id="A0A9X4P7B8"/>
<evidence type="ECO:0000256" key="1">
    <source>
        <dbReference type="SAM" id="MobiDB-lite"/>
    </source>
</evidence>
<protein>
    <submittedName>
        <fullName evidence="2">Uncharacterized protein</fullName>
    </submittedName>
</protein>
<name>A0A9X4P7B8_9LACT</name>
<accession>A0A9X4P7B8</accession>
<reference evidence="2" key="1">
    <citation type="submission" date="2022-06" db="EMBL/GenBank/DDBJ databases">
        <title>Lactococcus from bovine mastitis in China.</title>
        <authorList>
            <person name="Lin Y."/>
            <person name="Han B."/>
        </authorList>
    </citation>
    <scope>NUCLEOTIDE SEQUENCE</scope>
    <source>
        <strain evidence="2">Hebei-B-39</strain>
    </source>
</reference>
<proteinExistence type="predicted"/>
<sequence length="666" mass="70596">MTIVASNSLTVSNVNDGTITHTAYAYSADGKDRFTNVYPNLNLLKNTKSQSYTSTGVAENTSSFVYLLDGVISDMLNKPLTITYNYEITNSSGTWSGTIRPTYGLGGTNQSVSNTNLSGTHKETINVSGIGFYSYRLVTSGLPAGTKVTIINLKLEFGSIATPYMPSVSEAKTTDYPSYRGEYSDFSDTASTDPAKYAPWTIFKGNDGKDGANGKDGIAGKDGVGIKTTDITYAISTSGTTAPTTGWTSSVPSLVKGQYLWTKTVWTYTDNSSETGYSVTYISKDGKDGSDGIAGKDGVGIKSTTITYAKSTSGITQPTTGWTSTVPTVPAGQFLWTKTVWEYTDSTSETGCSVAKMGDNGSDGEKGDSGDPGKVVQQDTEPSDRFKDMLWQYTGTEPLDVAGITAQPNMTYVWNGSAWQIWFLNPANLQAVNAWITNAMIANAAIDFAKIDTATIKNLSALTAILGDVKAGKITNEFDYKGDDGKQYKGTTIFDSNKILMDYTIDGQGGMTLSLSPEGLIIKGNTGDAGGSYSLDLTKEGLRIDAGPLGNVDLTPGGLVFSSDTKLATLPLNGVVTASVKYIRKNGVVYITGSGNWGNFPDNKSRTMGNIPAGFRPPATWGAGMNPQGGKRLMSVAVGTDGNLTVTSDAAKNNVYGQFSMSYPVD</sequence>
<feature type="region of interest" description="Disordered" evidence="1">
    <location>
        <begin position="352"/>
        <end position="381"/>
    </location>
</feature>
<evidence type="ECO:0000313" key="3">
    <source>
        <dbReference type="Proteomes" id="UP001153203"/>
    </source>
</evidence>
<dbReference type="Proteomes" id="UP001153203">
    <property type="component" value="Unassembled WGS sequence"/>
</dbReference>
<organism evidence="2 3">
    <name type="scientific">Lactococcus formosensis</name>
    <dbReference type="NCBI Taxonomy" id="1281486"/>
    <lineage>
        <taxon>Bacteria</taxon>
        <taxon>Bacillati</taxon>
        <taxon>Bacillota</taxon>
        <taxon>Bacilli</taxon>
        <taxon>Lactobacillales</taxon>
        <taxon>Streptococcaceae</taxon>
        <taxon>Lactococcus</taxon>
    </lineage>
</organism>
<dbReference type="RefSeq" id="WP_279364498.1">
    <property type="nucleotide sequence ID" value="NZ_JAMWGC010000004.1"/>
</dbReference>
<evidence type="ECO:0000313" key="2">
    <source>
        <dbReference type="EMBL" id="MDG6193553.1"/>
    </source>
</evidence>